<proteinExistence type="inferred from homology"/>
<dbReference type="PANTHER" id="PTHR12461:SF102">
    <property type="entry name" value="LYSINE-SPECIFIC DEMETHYLASE JMJ31"/>
    <property type="match status" value="1"/>
</dbReference>
<protein>
    <recommendedName>
        <fullName evidence="3">JmjC domain-containing protein</fullName>
    </recommendedName>
</protein>
<reference evidence="4 5" key="1">
    <citation type="journal article" date="2018" name="Science">
        <title>The opium poppy genome and morphinan production.</title>
        <authorList>
            <person name="Guo L."/>
            <person name="Winzer T."/>
            <person name="Yang X."/>
            <person name="Li Y."/>
            <person name="Ning Z."/>
            <person name="He Z."/>
            <person name="Teodor R."/>
            <person name="Lu Y."/>
            <person name="Bowser T.A."/>
            <person name="Graham I.A."/>
            <person name="Ye K."/>
        </authorList>
    </citation>
    <scope>NUCLEOTIDE SEQUENCE [LARGE SCALE GENOMIC DNA]</scope>
    <source>
        <strain evidence="5">cv. HN1</strain>
        <tissue evidence="4">Leaves</tissue>
    </source>
</reference>
<dbReference type="Gene3D" id="2.60.120.650">
    <property type="entry name" value="Cupin"/>
    <property type="match status" value="1"/>
</dbReference>
<dbReference type="Proteomes" id="UP000316621">
    <property type="component" value="Chromosome 10"/>
</dbReference>
<evidence type="ECO:0000313" key="5">
    <source>
        <dbReference type="Proteomes" id="UP000316621"/>
    </source>
</evidence>
<dbReference type="Gramene" id="RZC81385">
    <property type="protein sequence ID" value="RZC81385"/>
    <property type="gene ID" value="C5167_043955"/>
</dbReference>
<dbReference type="SMART" id="SM00558">
    <property type="entry name" value="JmjC"/>
    <property type="match status" value="1"/>
</dbReference>
<dbReference type="STRING" id="3469.A0A4Y7LB19"/>
<dbReference type="SUPFAM" id="SSF51197">
    <property type="entry name" value="Clavaminate synthase-like"/>
    <property type="match status" value="1"/>
</dbReference>
<feature type="region of interest" description="Disordered" evidence="2">
    <location>
        <begin position="349"/>
        <end position="375"/>
    </location>
</feature>
<sequence length="566" mass="63491">MGGNTLSIVEFDELPSPAHFFSHVESKSIPAVFHGCVKHWKCFSKWNPCKGGLDYLQERAGSSIVEAMLSRTAPVFYGDLRSHERVPLLFSVFVSSCKKLRSSDNGSGVSVEQEVVGVTEPTLEEETCLPSTSSLHQVYLAQVPIVNLENKEKSQLEILREDIQMPKILKAKTLTSINLWMNNAKSRSSTHYDPDHNLLCVVAGCKQGLLPNSPLIAICYFSISVVLWPPSAVSSLYPMPIYSEASNHSCVDLEKPDLSTHSRAQNSMMYSQKVTLQAGDALFIPEGWLHQVDSDDVTIAVNFWWRSSIMTSLPEHMDAYYLRTILRRLVKTEMDQMLYQTSISIENSGHEDSCQVDDGQGQHEHNLEKNSYSEQTQGTIKNKRITIQQMDTVSLQAFHQLVSLVHDGVNIASQSEQLQSTPIEDECKKDVHPNSFCLEDDPVAKVISALEPLQLQNVLLGMVHNFPRTLEALILQMLSPASAEVLTRKFDEIDQLTSQGNRDEFYQAVYGVFDDQFAAMNAVLNGKESFARQAFKNVLDKYLGVNFDGQKLMQNIVRNQMSCLCL</sequence>
<keyword evidence="5" id="KW-1185">Reference proteome</keyword>
<feature type="domain" description="JmjC" evidence="3">
    <location>
        <begin position="154"/>
        <end position="320"/>
    </location>
</feature>
<evidence type="ECO:0000313" key="4">
    <source>
        <dbReference type="EMBL" id="RZC81385.1"/>
    </source>
</evidence>
<accession>A0A4Y7LB19</accession>
<dbReference type="EMBL" id="CM010724">
    <property type="protein sequence ID" value="RZC81385.1"/>
    <property type="molecule type" value="Genomic_DNA"/>
</dbReference>
<dbReference type="InterPro" id="IPR003347">
    <property type="entry name" value="JmjC_dom"/>
</dbReference>
<dbReference type="InterPro" id="IPR041667">
    <property type="entry name" value="Cupin_8"/>
</dbReference>
<evidence type="ECO:0000259" key="3">
    <source>
        <dbReference type="PROSITE" id="PS51184"/>
    </source>
</evidence>
<comment type="similarity">
    <text evidence="1">Belongs to the JARID1 histone demethylase family.</text>
</comment>
<dbReference type="OMA" id="QCKIGQS"/>
<evidence type="ECO:0000256" key="1">
    <source>
        <dbReference type="ARBA" id="ARBA00006801"/>
    </source>
</evidence>
<name>A0A4Y7LB19_PAPSO</name>
<dbReference type="PROSITE" id="PS51184">
    <property type="entry name" value="JMJC"/>
    <property type="match status" value="1"/>
</dbReference>
<dbReference type="PANTHER" id="PTHR12461">
    <property type="entry name" value="HYPOXIA-INDUCIBLE FACTOR 1 ALPHA INHIBITOR-RELATED"/>
    <property type="match status" value="1"/>
</dbReference>
<gene>
    <name evidence="4" type="ORF">C5167_043955</name>
</gene>
<organism evidence="4 5">
    <name type="scientific">Papaver somniferum</name>
    <name type="common">Opium poppy</name>
    <dbReference type="NCBI Taxonomy" id="3469"/>
    <lineage>
        <taxon>Eukaryota</taxon>
        <taxon>Viridiplantae</taxon>
        <taxon>Streptophyta</taxon>
        <taxon>Embryophyta</taxon>
        <taxon>Tracheophyta</taxon>
        <taxon>Spermatophyta</taxon>
        <taxon>Magnoliopsida</taxon>
        <taxon>Ranunculales</taxon>
        <taxon>Papaveraceae</taxon>
        <taxon>Papaveroideae</taxon>
        <taxon>Papaver</taxon>
    </lineage>
</organism>
<evidence type="ECO:0000256" key="2">
    <source>
        <dbReference type="SAM" id="MobiDB-lite"/>
    </source>
</evidence>
<dbReference type="Pfam" id="PF13621">
    <property type="entry name" value="Cupin_8"/>
    <property type="match status" value="2"/>
</dbReference>
<dbReference type="AlphaFoldDB" id="A0A4Y7LB19"/>